<evidence type="ECO:0000313" key="3">
    <source>
        <dbReference type="WBParaSite" id="HPBE_0000445501-mRNA-1"/>
    </source>
</evidence>
<dbReference type="AlphaFoldDB" id="A0A183FDU1"/>
<evidence type="ECO:0000313" key="2">
    <source>
        <dbReference type="Proteomes" id="UP000050761"/>
    </source>
</evidence>
<evidence type="ECO:0000313" key="1">
    <source>
        <dbReference type="EMBL" id="VDO61307.1"/>
    </source>
</evidence>
<sequence length="114" mass="12620">MSQWRPPFVIELVDLARLRRSTPPPTPPPLFESSPSTVASTAASISAISRMIHRASARSRFSDGNGSAPDNEEAVGRFWIFHGEEVLRKKENTVLLEEEHNKMAPRRAGPSSDP</sequence>
<dbReference type="EMBL" id="UZAH01025317">
    <property type="protein sequence ID" value="VDO61307.1"/>
    <property type="molecule type" value="Genomic_DNA"/>
</dbReference>
<proteinExistence type="predicted"/>
<organism evidence="2 3">
    <name type="scientific">Heligmosomoides polygyrus</name>
    <name type="common">Parasitic roundworm</name>
    <dbReference type="NCBI Taxonomy" id="6339"/>
    <lineage>
        <taxon>Eukaryota</taxon>
        <taxon>Metazoa</taxon>
        <taxon>Ecdysozoa</taxon>
        <taxon>Nematoda</taxon>
        <taxon>Chromadorea</taxon>
        <taxon>Rhabditida</taxon>
        <taxon>Rhabditina</taxon>
        <taxon>Rhabditomorpha</taxon>
        <taxon>Strongyloidea</taxon>
        <taxon>Heligmosomidae</taxon>
        <taxon>Heligmosomoides</taxon>
    </lineage>
</organism>
<accession>A0A3P7XNL8</accession>
<protein>
    <submittedName>
        <fullName evidence="1 3">Uncharacterized protein</fullName>
    </submittedName>
</protein>
<reference evidence="3" key="2">
    <citation type="submission" date="2019-09" db="UniProtKB">
        <authorList>
            <consortium name="WormBaseParasite"/>
        </authorList>
    </citation>
    <scope>IDENTIFICATION</scope>
</reference>
<reference evidence="1 2" key="1">
    <citation type="submission" date="2018-11" db="EMBL/GenBank/DDBJ databases">
        <authorList>
            <consortium name="Pathogen Informatics"/>
        </authorList>
    </citation>
    <scope>NUCLEOTIDE SEQUENCE [LARGE SCALE GENOMIC DNA]</scope>
</reference>
<keyword evidence="2" id="KW-1185">Reference proteome</keyword>
<gene>
    <name evidence="1" type="ORF">HPBE_LOCUS4456</name>
</gene>
<dbReference type="Proteomes" id="UP000050761">
    <property type="component" value="Unassembled WGS sequence"/>
</dbReference>
<dbReference type="WBParaSite" id="HPBE_0000445501-mRNA-1">
    <property type="protein sequence ID" value="HPBE_0000445501-mRNA-1"/>
    <property type="gene ID" value="HPBE_0000445501"/>
</dbReference>
<name>A0A183FDU1_HELPZ</name>
<accession>A0A183FDU1</accession>